<feature type="compositionally biased region" description="Polar residues" evidence="1">
    <location>
        <begin position="416"/>
        <end position="426"/>
    </location>
</feature>
<feature type="compositionally biased region" description="Polar residues" evidence="1">
    <location>
        <begin position="531"/>
        <end position="556"/>
    </location>
</feature>
<keyword evidence="3" id="KW-1185">Reference proteome</keyword>
<comment type="caution">
    <text evidence="2">The sequence shown here is derived from an EMBL/GenBank/DDBJ whole genome shotgun (WGS) entry which is preliminary data.</text>
</comment>
<dbReference type="Proteomes" id="UP000565441">
    <property type="component" value="Unassembled WGS sequence"/>
</dbReference>
<evidence type="ECO:0000313" key="2">
    <source>
        <dbReference type="EMBL" id="KAF5383552.1"/>
    </source>
</evidence>
<protein>
    <submittedName>
        <fullName evidence="2">Uncharacterized protein</fullName>
    </submittedName>
</protein>
<evidence type="ECO:0000256" key="1">
    <source>
        <dbReference type="SAM" id="MobiDB-lite"/>
    </source>
</evidence>
<feature type="compositionally biased region" description="Low complexity" evidence="1">
    <location>
        <begin position="340"/>
        <end position="349"/>
    </location>
</feature>
<feature type="compositionally biased region" description="Polar residues" evidence="1">
    <location>
        <begin position="495"/>
        <end position="504"/>
    </location>
</feature>
<organism evidence="2 3">
    <name type="scientific">Tricholomella constricta</name>
    <dbReference type="NCBI Taxonomy" id="117010"/>
    <lineage>
        <taxon>Eukaryota</taxon>
        <taxon>Fungi</taxon>
        <taxon>Dikarya</taxon>
        <taxon>Basidiomycota</taxon>
        <taxon>Agaricomycotina</taxon>
        <taxon>Agaricomycetes</taxon>
        <taxon>Agaricomycetidae</taxon>
        <taxon>Agaricales</taxon>
        <taxon>Tricholomatineae</taxon>
        <taxon>Lyophyllaceae</taxon>
        <taxon>Tricholomella</taxon>
    </lineage>
</organism>
<feature type="compositionally biased region" description="Polar residues" evidence="1">
    <location>
        <begin position="471"/>
        <end position="480"/>
    </location>
</feature>
<name>A0A8H5HHX5_9AGAR</name>
<sequence>MRVPPPGHIAWKPAAPVSERRWVPSGSLFSPSGFKHAMKSIKSAKAGFAPLTTFRSIKPNGTGRLSSDQQALERQALVFEREITLSTEGKPKRWSVQVPAATMNPEMVDMMLELQDLNSFFKNSLEGPEVSVTVLGKETDKLDLPSLMVSNSHRAIPLSVESSAHLQRESPIPLAARRGKSLRPLSLTEKVAPALEPYPSIPTAFLGSPSAYSPKFEYANAQHGPPSDFREMITSLRSQCDYSQIRDSADFELVVDSPVSAISFAAASDQTTDDDDDWAFAISFLDEFGSQVPKLDRKARRPNFDSKLQASKGDADVKNEGEILNPLVQNLVYSPPSPVPSTSLPATPVQASYASPPSPSGVRGILKSCKNVRFASLPDKPEVETVITPPSPCTLTTVVPADVAPPQRPSRIRAYSHSSEQSTENTPALVAPRSYRPTSSYIPAGTKIDKIGTTRPVSASPSTPVDPFQSKRPTYSSHNRSPPRPSIRHSAAPAPQSTPISIGRQSLGRAPKGDPNPGNDIKDCASDSPRSKTGSRWTMNDMTFRRGSNASQQSPDGTPKSRMPVPLRNILTRFK</sequence>
<feature type="region of interest" description="Disordered" evidence="1">
    <location>
        <begin position="414"/>
        <end position="575"/>
    </location>
</feature>
<evidence type="ECO:0000313" key="3">
    <source>
        <dbReference type="Proteomes" id="UP000565441"/>
    </source>
</evidence>
<dbReference type="EMBL" id="JAACJP010000006">
    <property type="protein sequence ID" value="KAF5383552.1"/>
    <property type="molecule type" value="Genomic_DNA"/>
</dbReference>
<reference evidence="2 3" key="1">
    <citation type="journal article" date="2020" name="ISME J.">
        <title>Uncovering the hidden diversity of litter-decomposition mechanisms in mushroom-forming fungi.</title>
        <authorList>
            <person name="Floudas D."/>
            <person name="Bentzer J."/>
            <person name="Ahren D."/>
            <person name="Johansson T."/>
            <person name="Persson P."/>
            <person name="Tunlid A."/>
        </authorList>
    </citation>
    <scope>NUCLEOTIDE SEQUENCE [LARGE SCALE GENOMIC DNA]</scope>
    <source>
        <strain evidence="2 3">CBS 661.87</strain>
    </source>
</reference>
<accession>A0A8H5HHX5</accession>
<proteinExistence type="predicted"/>
<feature type="region of interest" description="Disordered" evidence="1">
    <location>
        <begin position="337"/>
        <end position="360"/>
    </location>
</feature>
<dbReference type="OrthoDB" id="2646484at2759"/>
<gene>
    <name evidence="2" type="ORF">D9615_003534</name>
</gene>
<dbReference type="AlphaFoldDB" id="A0A8H5HHX5"/>